<feature type="domain" description="Ppx/GppA phosphatase N-terminal" evidence="1">
    <location>
        <begin position="21"/>
        <end position="316"/>
    </location>
</feature>
<dbReference type="OrthoDB" id="9793035at2"/>
<dbReference type="InterPro" id="IPR050273">
    <property type="entry name" value="GppA/Ppx_hydrolase"/>
</dbReference>
<evidence type="ECO:0000313" key="2">
    <source>
        <dbReference type="EMBL" id="OAN51122.1"/>
    </source>
</evidence>
<dbReference type="Gene3D" id="3.30.420.40">
    <property type="match status" value="1"/>
</dbReference>
<organism evidence="2 3">
    <name type="scientific">Paramagnetospirillum marisnigri</name>
    <dbReference type="NCBI Taxonomy" id="1285242"/>
    <lineage>
        <taxon>Bacteria</taxon>
        <taxon>Pseudomonadati</taxon>
        <taxon>Pseudomonadota</taxon>
        <taxon>Alphaproteobacteria</taxon>
        <taxon>Rhodospirillales</taxon>
        <taxon>Magnetospirillaceae</taxon>
        <taxon>Paramagnetospirillum</taxon>
    </lineage>
</organism>
<gene>
    <name evidence="2" type="ORF">A6A04_17000</name>
</gene>
<dbReference type="EMBL" id="LWQT01000048">
    <property type="protein sequence ID" value="OAN51122.1"/>
    <property type="molecule type" value="Genomic_DNA"/>
</dbReference>
<dbReference type="SUPFAM" id="SSF53067">
    <property type="entry name" value="Actin-like ATPase domain"/>
    <property type="match status" value="2"/>
</dbReference>
<dbReference type="PANTHER" id="PTHR30005">
    <property type="entry name" value="EXOPOLYPHOSPHATASE"/>
    <property type="match status" value="1"/>
</dbReference>
<protein>
    <submittedName>
        <fullName evidence="2">Exopolyphosphatase</fullName>
    </submittedName>
</protein>
<dbReference type="Proteomes" id="UP000078428">
    <property type="component" value="Unassembled WGS sequence"/>
</dbReference>
<evidence type="ECO:0000259" key="1">
    <source>
        <dbReference type="Pfam" id="PF02541"/>
    </source>
</evidence>
<dbReference type="GO" id="GO:0016462">
    <property type="term" value="F:pyrophosphatase activity"/>
    <property type="evidence" value="ECO:0007669"/>
    <property type="project" value="TreeGrafter"/>
</dbReference>
<sequence length="328" mass="35034">MSDTPLYAALDLGTNNCRMLVARPTARGFRVVDAFSRVTRLGEGLGASGRLSEAAMDRTLDALEACVVKLERNQVHRARLVATEACRRAANGPEFTARIQERTGLKPDIISSSEEARLALAGSASLLDPMVPWALVFDIGGGSTELVWVRNSPMGQTVMGVQSIPTGVVTLAEQWASELASNKGYAKVVDQIGRAFAPFESLHTIASLMTGNLVQMLGTSGTVTTLGALHLGLERYDRSKVDGLELGFADIAAVTRRLAAMSHEERAAHPCIGPERADLVLAGCAILEAVCRLWPLGKLRVADRGVREGVLLGMMREDSTLGRGGRKA</sequence>
<dbReference type="STRING" id="1285242.A6A04_17000"/>
<evidence type="ECO:0000313" key="3">
    <source>
        <dbReference type="Proteomes" id="UP000078428"/>
    </source>
</evidence>
<dbReference type="Gene3D" id="3.30.420.150">
    <property type="entry name" value="Exopolyphosphatase. Domain 2"/>
    <property type="match status" value="1"/>
</dbReference>
<dbReference type="Pfam" id="PF02541">
    <property type="entry name" value="Ppx-GppA"/>
    <property type="match status" value="1"/>
</dbReference>
<dbReference type="CDD" id="cd24054">
    <property type="entry name" value="ASKHA_NBD_AaPPX-GppA_MtPPX2-like"/>
    <property type="match status" value="1"/>
</dbReference>
<proteinExistence type="predicted"/>
<dbReference type="InterPro" id="IPR003695">
    <property type="entry name" value="Ppx_GppA_N"/>
</dbReference>
<reference evidence="2 3" key="1">
    <citation type="submission" date="2016-04" db="EMBL/GenBank/DDBJ databases">
        <title>Draft genome sequence of freshwater magnetotactic bacteria Magnetospirillum marisnigri SP-1 and Magnetospirillum moscoviense BB-1.</title>
        <authorList>
            <person name="Koziaeva V."/>
            <person name="Dziuba M.V."/>
            <person name="Ivanov T.M."/>
            <person name="Kuznetsov B."/>
            <person name="Grouzdev D.S."/>
        </authorList>
    </citation>
    <scope>NUCLEOTIDE SEQUENCE [LARGE SCALE GENOMIC DNA]</scope>
    <source>
        <strain evidence="2 3">SP-1</strain>
    </source>
</reference>
<keyword evidence="3" id="KW-1185">Reference proteome</keyword>
<dbReference type="AlphaFoldDB" id="A0A178MS79"/>
<name>A0A178MS79_9PROT</name>
<comment type="caution">
    <text evidence="2">The sequence shown here is derived from an EMBL/GenBank/DDBJ whole genome shotgun (WGS) entry which is preliminary data.</text>
</comment>
<accession>A0A178MS79</accession>
<dbReference type="RefSeq" id="WP_068491870.1">
    <property type="nucleotide sequence ID" value="NZ_LWQT01000048.1"/>
</dbReference>
<dbReference type="PANTHER" id="PTHR30005:SF0">
    <property type="entry name" value="RETROGRADE REGULATION PROTEIN 2"/>
    <property type="match status" value="1"/>
</dbReference>
<dbReference type="InterPro" id="IPR043129">
    <property type="entry name" value="ATPase_NBD"/>
</dbReference>